<evidence type="ECO:0000313" key="1">
    <source>
        <dbReference type="EMBL" id="EMI54179.1"/>
    </source>
</evidence>
<protein>
    <submittedName>
        <fullName evidence="1">Uncharacterized protein</fullName>
    </submittedName>
</protein>
<comment type="caution">
    <text evidence="1">The sequence shown here is derived from an EMBL/GenBank/DDBJ whole genome shotgun (WGS) entry which is preliminary data.</text>
</comment>
<dbReference type="PATRIC" id="fig|1263870.3.peg.4623"/>
<sequence>MGTREAGIEPGFARVLRNQILSKDRTWITITPSGGDMTGESAPRLEESQRFMPYPVVYVVQNHNL</sequence>
<evidence type="ECO:0000313" key="2">
    <source>
        <dbReference type="Proteomes" id="UP000011885"/>
    </source>
</evidence>
<dbReference type="EMBL" id="ANOH01000290">
    <property type="protein sequence ID" value="EMI54179.1"/>
    <property type="molecule type" value="Genomic_DNA"/>
</dbReference>
<gene>
    <name evidence="1" type="ORF">RSSM_04374</name>
</gene>
<keyword evidence="2" id="KW-1185">Reference proteome</keyword>
<dbReference type="Proteomes" id="UP000011885">
    <property type="component" value="Unassembled WGS sequence"/>
</dbReference>
<reference evidence="1 2" key="1">
    <citation type="journal article" date="2013" name="Mar. Genomics">
        <title>Expression of sulfatases in Rhodopirellula baltica and the diversity of sulfatases in the genus Rhodopirellula.</title>
        <authorList>
            <person name="Wegner C.E."/>
            <person name="Richter-Heitmann T."/>
            <person name="Klindworth A."/>
            <person name="Klockow C."/>
            <person name="Richter M."/>
            <person name="Achstetter T."/>
            <person name="Glockner F.O."/>
            <person name="Harder J."/>
        </authorList>
    </citation>
    <scope>NUCLEOTIDE SEQUENCE [LARGE SCALE GENOMIC DNA]</scope>
    <source>
        <strain evidence="1 2">SM41</strain>
    </source>
</reference>
<accession>M5TYS2</accession>
<dbReference type="AlphaFoldDB" id="M5TYS2"/>
<name>M5TYS2_9BACT</name>
<organism evidence="1 2">
    <name type="scientific">Rhodopirellula sallentina SM41</name>
    <dbReference type="NCBI Taxonomy" id="1263870"/>
    <lineage>
        <taxon>Bacteria</taxon>
        <taxon>Pseudomonadati</taxon>
        <taxon>Planctomycetota</taxon>
        <taxon>Planctomycetia</taxon>
        <taxon>Pirellulales</taxon>
        <taxon>Pirellulaceae</taxon>
        <taxon>Rhodopirellula</taxon>
    </lineage>
</organism>
<proteinExistence type="predicted"/>